<dbReference type="Gene3D" id="2.60.120.10">
    <property type="entry name" value="Jelly Rolls"/>
    <property type="match status" value="1"/>
</dbReference>
<sequence>MAQTEPDPEELLELSSSTRSLLNQHDLRPLWEVEEDLGTVQNDPEAGIWKWEDIQSAIDSIEEDVPIADLPPGFQRRVAVPINTSLGNAISNTIYVGVQTVSPGETAPSHRHSANALRFTIDGHEDMKTVVAGEEFPMRDNDLITTPQWEWHDHVNDSDETAAWLDVLDLPLVLDSLNARNVFENHELERQPVTKSQGYWDSQYGRARDADESKDTSIPGPFEGIREATPPYRFGWNEMEETLRQRADNDEPDPHDGYSLSYVNPAAGKPPLFPTMSFRAQLLNDGATDPHFHSATEVYFVIDGTGATHVDGEALEWEKWDVFVVPPDEIHHHEPDDEAILLGMSDRPVFEAFNLYAEAEPSS</sequence>
<dbReference type="InterPro" id="IPR047183">
    <property type="entry name" value="GDO-like"/>
</dbReference>
<dbReference type="CDD" id="cd06992">
    <property type="entry name" value="cupin_GDO-like_C"/>
    <property type="match status" value="1"/>
</dbReference>
<evidence type="ECO:0000313" key="5">
    <source>
        <dbReference type="EMBL" id="MFC6722932.1"/>
    </source>
</evidence>
<dbReference type="InterPro" id="IPR006045">
    <property type="entry name" value="Cupin_1"/>
</dbReference>
<dbReference type="Pfam" id="PF07883">
    <property type="entry name" value="Cupin_2"/>
    <property type="match status" value="2"/>
</dbReference>
<keyword evidence="1" id="KW-0223">Dioxygenase</keyword>
<keyword evidence="2" id="KW-0560">Oxidoreductase</keyword>
<evidence type="ECO:0000256" key="3">
    <source>
        <dbReference type="SAM" id="MobiDB-lite"/>
    </source>
</evidence>
<gene>
    <name evidence="5" type="ORF">ACFQE1_00655</name>
</gene>
<protein>
    <submittedName>
        <fullName evidence="5">Cupin domain-containing protein</fullName>
    </submittedName>
</protein>
<organism evidence="5 6">
    <name type="scientific">Halobium palmae</name>
    <dbReference type="NCBI Taxonomy" id="1776492"/>
    <lineage>
        <taxon>Archaea</taxon>
        <taxon>Methanobacteriati</taxon>
        <taxon>Methanobacteriota</taxon>
        <taxon>Stenosarchaea group</taxon>
        <taxon>Halobacteria</taxon>
        <taxon>Halobacteriales</taxon>
        <taxon>Haloferacaceae</taxon>
        <taxon>Halobium</taxon>
    </lineage>
</organism>
<feature type="region of interest" description="Disordered" evidence="3">
    <location>
        <begin position="205"/>
        <end position="224"/>
    </location>
</feature>
<reference evidence="5 6" key="1">
    <citation type="journal article" date="2019" name="Int. J. Syst. Evol. Microbiol.">
        <title>The Global Catalogue of Microorganisms (GCM) 10K type strain sequencing project: providing services to taxonomists for standard genome sequencing and annotation.</title>
        <authorList>
            <consortium name="The Broad Institute Genomics Platform"/>
            <consortium name="The Broad Institute Genome Sequencing Center for Infectious Disease"/>
            <person name="Wu L."/>
            <person name="Ma J."/>
        </authorList>
    </citation>
    <scope>NUCLEOTIDE SEQUENCE [LARGE SCALE GENOMIC DNA]</scope>
    <source>
        <strain evidence="5 6">NBRC 111368</strain>
    </source>
</reference>
<dbReference type="PANTHER" id="PTHR41517:SF1">
    <property type="entry name" value="CUPIN"/>
    <property type="match status" value="1"/>
</dbReference>
<dbReference type="SMART" id="SM00835">
    <property type="entry name" value="Cupin_1"/>
    <property type="match status" value="1"/>
</dbReference>
<dbReference type="SUPFAM" id="SSF51182">
    <property type="entry name" value="RmlC-like cupins"/>
    <property type="match status" value="1"/>
</dbReference>
<dbReference type="CDD" id="cd02216">
    <property type="entry name" value="cupin_GDO-like_N"/>
    <property type="match status" value="1"/>
</dbReference>
<name>A0ABD5RVP0_9EURY</name>
<feature type="domain" description="Cupin type-1" evidence="4">
    <location>
        <begin position="245"/>
        <end position="361"/>
    </location>
</feature>
<feature type="compositionally biased region" description="Basic and acidic residues" evidence="3">
    <location>
        <begin position="206"/>
        <end position="215"/>
    </location>
</feature>
<dbReference type="InterPro" id="IPR014710">
    <property type="entry name" value="RmlC-like_jellyroll"/>
</dbReference>
<dbReference type="EMBL" id="JBHSWU010000001">
    <property type="protein sequence ID" value="MFC6722932.1"/>
    <property type="molecule type" value="Genomic_DNA"/>
</dbReference>
<dbReference type="InterPro" id="IPR011051">
    <property type="entry name" value="RmlC_Cupin_sf"/>
</dbReference>
<proteinExistence type="predicted"/>
<comment type="caution">
    <text evidence="5">The sequence shown here is derived from an EMBL/GenBank/DDBJ whole genome shotgun (WGS) entry which is preliminary data.</text>
</comment>
<dbReference type="GO" id="GO:0051213">
    <property type="term" value="F:dioxygenase activity"/>
    <property type="evidence" value="ECO:0007669"/>
    <property type="project" value="UniProtKB-KW"/>
</dbReference>
<accession>A0ABD5RVP0</accession>
<evidence type="ECO:0000259" key="4">
    <source>
        <dbReference type="SMART" id="SM00835"/>
    </source>
</evidence>
<dbReference type="PANTHER" id="PTHR41517">
    <property type="entry name" value="1,2-DIOXYGENASE PROTEIN-RELATED"/>
    <property type="match status" value="1"/>
</dbReference>
<evidence type="ECO:0000256" key="2">
    <source>
        <dbReference type="ARBA" id="ARBA00023002"/>
    </source>
</evidence>
<dbReference type="Proteomes" id="UP001596328">
    <property type="component" value="Unassembled WGS sequence"/>
</dbReference>
<evidence type="ECO:0000313" key="6">
    <source>
        <dbReference type="Proteomes" id="UP001596328"/>
    </source>
</evidence>
<dbReference type="InterPro" id="IPR013096">
    <property type="entry name" value="Cupin_2"/>
</dbReference>
<keyword evidence="6" id="KW-1185">Reference proteome</keyword>
<evidence type="ECO:0000256" key="1">
    <source>
        <dbReference type="ARBA" id="ARBA00022964"/>
    </source>
</evidence>
<dbReference type="AlphaFoldDB" id="A0ABD5RVP0"/>